<reference evidence="2 3" key="1">
    <citation type="submission" date="2019-03" db="EMBL/GenBank/DDBJ databases">
        <title>Draft genome of Brevundimonas sp. a heavy metal resistant soil bacteria.</title>
        <authorList>
            <person name="Soto J."/>
        </authorList>
    </citation>
    <scope>NUCLEOTIDE SEQUENCE [LARGE SCALE GENOMIC DNA]</scope>
    <source>
        <strain evidence="2 3">B-10</strain>
    </source>
</reference>
<evidence type="ECO:0000256" key="1">
    <source>
        <dbReference type="SAM" id="MobiDB-lite"/>
    </source>
</evidence>
<dbReference type="Proteomes" id="UP000298216">
    <property type="component" value="Unassembled WGS sequence"/>
</dbReference>
<name>A0A4Y9S488_9CAUL</name>
<accession>A0A4Y9S488</accession>
<feature type="compositionally biased region" description="Basic residues" evidence="1">
    <location>
        <begin position="119"/>
        <end position="128"/>
    </location>
</feature>
<dbReference type="EMBL" id="SPVH01000002">
    <property type="protein sequence ID" value="TFW14338.1"/>
    <property type="molecule type" value="Genomic_DNA"/>
</dbReference>
<gene>
    <name evidence="2" type="ORF">EGY25_03840</name>
</gene>
<organism evidence="2 3">
    <name type="scientific">Brevundimonas intermedia</name>
    <dbReference type="NCBI Taxonomy" id="74315"/>
    <lineage>
        <taxon>Bacteria</taxon>
        <taxon>Pseudomonadati</taxon>
        <taxon>Pseudomonadota</taxon>
        <taxon>Alphaproteobacteria</taxon>
        <taxon>Caulobacterales</taxon>
        <taxon>Caulobacteraceae</taxon>
        <taxon>Brevundimonas</taxon>
    </lineage>
</organism>
<feature type="region of interest" description="Disordered" evidence="1">
    <location>
        <begin position="58"/>
        <end position="128"/>
    </location>
</feature>
<dbReference type="AlphaFoldDB" id="A0A4Y9S488"/>
<evidence type="ECO:0000313" key="2">
    <source>
        <dbReference type="EMBL" id="TFW14338.1"/>
    </source>
</evidence>
<comment type="caution">
    <text evidence="2">The sequence shown here is derived from an EMBL/GenBank/DDBJ whole genome shotgun (WGS) entry which is preliminary data.</text>
</comment>
<evidence type="ECO:0000313" key="3">
    <source>
        <dbReference type="Proteomes" id="UP000298216"/>
    </source>
</evidence>
<sequence>MERVTRSAATVVWRPHPDARPGTCCCRWDEAGSVRHGSKGRAGRHGGWSGWIRASGTPTWIAPPCPGRQGTGRSHDFRPCPRASDGTIAPAYASSAGHRTSPPGWREHRAHRPPDRPRRPCGHRRPSG</sequence>
<keyword evidence="3" id="KW-1185">Reference proteome</keyword>
<protein>
    <submittedName>
        <fullName evidence="2">Uncharacterized protein</fullName>
    </submittedName>
</protein>
<proteinExistence type="predicted"/>